<dbReference type="InterPro" id="IPR011009">
    <property type="entry name" value="Kinase-like_dom_sf"/>
</dbReference>
<dbReference type="Proteomes" id="UP000218172">
    <property type="component" value="Unassembled WGS sequence"/>
</dbReference>
<name>A0A2A4MT84_9GAMM</name>
<dbReference type="AlphaFoldDB" id="A0A2A4MT84"/>
<dbReference type="Gene3D" id="1.10.510.10">
    <property type="entry name" value="Transferase(Phosphotransferase) domain 1"/>
    <property type="match status" value="1"/>
</dbReference>
<reference evidence="2" key="1">
    <citation type="submission" date="2017-08" db="EMBL/GenBank/DDBJ databases">
        <title>A dynamic microbial community with high functional redundancy inhabits the cold, oxic subseafloor aquifer.</title>
        <authorList>
            <person name="Tully B.J."/>
            <person name="Wheat C.G."/>
            <person name="Glazer B.T."/>
            <person name="Huber J.A."/>
        </authorList>
    </citation>
    <scope>NUCLEOTIDE SEQUENCE [LARGE SCALE GENOMIC DNA]</scope>
</reference>
<comment type="caution">
    <text evidence="1">The sequence shown here is derived from an EMBL/GenBank/DDBJ whole genome shotgun (WGS) entry which is preliminary data.</text>
</comment>
<dbReference type="EMBL" id="NVQR01000025">
    <property type="protein sequence ID" value="PCH63143.1"/>
    <property type="molecule type" value="Genomic_DNA"/>
</dbReference>
<sequence length="507" mass="58399">MSVASIADLVAMGRTIELPLELELKQLTAFDKAVGKNPSVNLEQLQIEKIFRLVPGVRLVGLSRWRGRAVMVKLFFKPGGAARHLRRELDGCLLLSKLGITTPTLLAQASSLNGEASLVISEYLQDSRSLGDHYSQASSVEQQQEFLYKAIDNILQCHRLGLWQEDIHLDNFMLLPSADDSQVFLIDGASVQDHSQAGSLARTQSINNLAMFFAQFKITEETLLEKACEYYCRHRELERLDWSQMLEIIDTLRTQRLDKYEKKLFRATTAHACRRSLNKFLIYDRRMDSPAFEAFLSDPDSYIEKGELIKNGNSSTVARVTIGSTDYLLKRYNIKGFWHGLKRLFKTSRASNSWRYANSLQMLGVATAKPLMCLERRYFAYLRQRAYFLCELVPGDHVLQLLEQTGDNTVQWSKIEASYSALFDCMKRYRISHGDMKASNFIYNDSSLYVLDLDAMKRHDSQYSFSKKFTKDLNRFNKNWIRNKFNQGQLIERSAAKLVDRYRNLLD</sequence>
<accession>A0A2A4MT84</accession>
<dbReference type="Pfam" id="PF06293">
    <property type="entry name" value="Kdo"/>
    <property type="match status" value="1"/>
</dbReference>
<dbReference type="SUPFAM" id="SSF56112">
    <property type="entry name" value="Protein kinase-like (PK-like)"/>
    <property type="match status" value="2"/>
</dbReference>
<protein>
    <submittedName>
        <fullName evidence="1">Uncharacterized protein</fullName>
    </submittedName>
</protein>
<gene>
    <name evidence="1" type="ORF">COC19_01540</name>
</gene>
<evidence type="ECO:0000313" key="2">
    <source>
        <dbReference type="Proteomes" id="UP000218172"/>
    </source>
</evidence>
<organism evidence="1 2">
    <name type="scientific">SAR86 cluster bacterium</name>
    <dbReference type="NCBI Taxonomy" id="2030880"/>
    <lineage>
        <taxon>Bacteria</taxon>
        <taxon>Pseudomonadati</taxon>
        <taxon>Pseudomonadota</taxon>
        <taxon>Gammaproteobacteria</taxon>
        <taxon>SAR86 cluster</taxon>
    </lineage>
</organism>
<evidence type="ECO:0000313" key="1">
    <source>
        <dbReference type="EMBL" id="PCH63143.1"/>
    </source>
</evidence>
<proteinExistence type="predicted"/>